<feature type="region of interest" description="Disordered" evidence="1">
    <location>
        <begin position="45"/>
        <end position="148"/>
    </location>
</feature>
<evidence type="ECO:0000256" key="1">
    <source>
        <dbReference type="SAM" id="MobiDB-lite"/>
    </source>
</evidence>
<accession>A0A2M7FX65</accession>
<keyword evidence="2" id="KW-0472">Membrane</keyword>
<dbReference type="EMBL" id="PFFQ01000066">
    <property type="protein sequence ID" value="PIW13725.1"/>
    <property type="molecule type" value="Genomic_DNA"/>
</dbReference>
<feature type="compositionally biased region" description="Polar residues" evidence="1">
    <location>
        <begin position="70"/>
        <end position="85"/>
    </location>
</feature>
<feature type="compositionally biased region" description="Polar residues" evidence="1">
    <location>
        <begin position="106"/>
        <end position="116"/>
    </location>
</feature>
<comment type="caution">
    <text evidence="3">The sequence shown here is derived from an EMBL/GenBank/DDBJ whole genome shotgun (WGS) entry which is preliminary data.</text>
</comment>
<feature type="compositionally biased region" description="Basic and acidic residues" evidence="1">
    <location>
        <begin position="124"/>
        <end position="134"/>
    </location>
</feature>
<protein>
    <submittedName>
        <fullName evidence="3">Uncharacterized protein</fullName>
    </submittedName>
</protein>
<evidence type="ECO:0000313" key="3">
    <source>
        <dbReference type="EMBL" id="PIW13725.1"/>
    </source>
</evidence>
<keyword evidence="2" id="KW-1133">Transmembrane helix</keyword>
<feature type="transmembrane region" description="Helical" evidence="2">
    <location>
        <begin position="6"/>
        <end position="25"/>
    </location>
</feature>
<organism evidence="3 4">
    <name type="scientific">bacterium (Candidatus Blackallbacteria) CG17_big_fil_post_rev_8_21_14_2_50_48_46</name>
    <dbReference type="NCBI Taxonomy" id="2014261"/>
    <lineage>
        <taxon>Bacteria</taxon>
        <taxon>Candidatus Blackallbacteria</taxon>
    </lineage>
</organism>
<dbReference type="AlphaFoldDB" id="A0A2M7FX65"/>
<gene>
    <name evidence="3" type="ORF">COW36_23940</name>
</gene>
<keyword evidence="2" id="KW-0812">Transmembrane</keyword>
<proteinExistence type="predicted"/>
<evidence type="ECO:0000313" key="4">
    <source>
        <dbReference type="Proteomes" id="UP000231019"/>
    </source>
</evidence>
<dbReference type="Proteomes" id="UP000231019">
    <property type="component" value="Unassembled WGS sequence"/>
</dbReference>
<evidence type="ECO:0000256" key="2">
    <source>
        <dbReference type="SAM" id="Phobius"/>
    </source>
</evidence>
<reference evidence="3 4" key="1">
    <citation type="submission" date="2017-09" db="EMBL/GenBank/DDBJ databases">
        <title>Depth-based differentiation of microbial function through sediment-hosted aquifers and enrichment of novel symbionts in the deep terrestrial subsurface.</title>
        <authorList>
            <person name="Probst A.J."/>
            <person name="Ladd B."/>
            <person name="Jarett J.K."/>
            <person name="Geller-Mcgrath D.E."/>
            <person name="Sieber C.M."/>
            <person name="Emerson J.B."/>
            <person name="Anantharaman K."/>
            <person name="Thomas B.C."/>
            <person name="Malmstrom R."/>
            <person name="Stieglmeier M."/>
            <person name="Klingl A."/>
            <person name="Woyke T."/>
            <person name="Ryan C.M."/>
            <person name="Banfield J.F."/>
        </authorList>
    </citation>
    <scope>NUCLEOTIDE SEQUENCE [LARGE SCALE GENOMIC DNA]</scope>
    <source>
        <strain evidence="3">CG17_big_fil_post_rev_8_21_14_2_50_48_46</strain>
    </source>
</reference>
<name>A0A2M7FX65_9BACT</name>
<sequence>MKARYWFGGSVLFIAVIGGTGLVLGPKWLMRNATQKPAEVTTFVSRPAAEPDLRSQMSQALQEPAEAATLPQSQEPNRIPQNTVPAQREEQRTAQQASVSDERLQAHTQAERSPQASVLPAEQNRTESRSETRAEIPPQSQPANESGKRNFQLNLSENQIASMIYNGLYTGTVPEYRPSIQGVSVQLQNGRGRITVALLPKYLPDHFFKNLPGVTRETPTIYLGGELGLSLNNQTISPEIYSLSLGSLKIPAPFIKAMVKHQVQQQVKQITQLESGQQAILDAVNLEQGNLTIQGHVE</sequence>